<gene>
    <name evidence="1" type="ORF">HE1_00653</name>
</gene>
<keyword evidence="2" id="KW-1185">Reference proteome</keyword>
<proteinExistence type="predicted"/>
<evidence type="ECO:0000313" key="2">
    <source>
        <dbReference type="Proteomes" id="UP000024842"/>
    </source>
</evidence>
<dbReference type="Proteomes" id="UP000024842">
    <property type="component" value="Unassembled WGS sequence"/>
</dbReference>
<dbReference type="AlphaFoldDB" id="A0A023DY88"/>
<evidence type="ECO:0000313" key="1">
    <source>
        <dbReference type="EMBL" id="GAJ46324.1"/>
    </source>
</evidence>
<comment type="caution">
    <text evidence="1">The sequence shown here is derived from an EMBL/GenBank/DDBJ whole genome shotgun (WGS) entry which is preliminary data.</text>
</comment>
<sequence>MKVVFGSEDFKSVLITRFLFDYLFKTAPLFPKIRKKEIKKRFFFEHSKIFQNLINFTKSFIFFVPVLTPQRASCFKKCGVPCAREGGFMGLNLGYCSGAFNNCPTRGMGSELAAIDIEIPKGPMGVGYIRPDQLQDGVSQNGFVAGIETGYDFKISGQSGKGWMLGYFLNGSLSTTLGKAAFPGSYRYPDENNDAAPSAVHFEEKLLIKNKGFWSTGLRFGPLVRRVFFYAKSGFMMTRTGISLERSTLTRLVVPSRVYWFKGAVLGVGADFQVSPVFLMGIDITANICGKKKATVAFTDLGGAVLVNLRPVYTQVLLTLKYKFPLRARLNKPSAVSSVYRPSW</sequence>
<name>A0A023DY88_9PROT</name>
<evidence type="ECO:0008006" key="3">
    <source>
        <dbReference type="Google" id="ProtNLM"/>
    </source>
</evidence>
<dbReference type="EMBL" id="BAUP01000083">
    <property type="protein sequence ID" value="GAJ46324.1"/>
    <property type="molecule type" value="Genomic_DNA"/>
</dbReference>
<dbReference type="OrthoDB" id="8478639at2"/>
<protein>
    <recommendedName>
        <fullName evidence="3">Outer membrane protein beta-barrel domain-containing protein</fullName>
    </recommendedName>
</protein>
<organism evidence="1 2">
    <name type="scientific">Holospora elegans E1</name>
    <dbReference type="NCBI Taxonomy" id="1427503"/>
    <lineage>
        <taxon>Bacteria</taxon>
        <taxon>Pseudomonadati</taxon>
        <taxon>Pseudomonadota</taxon>
        <taxon>Alphaproteobacteria</taxon>
        <taxon>Holosporales</taxon>
        <taxon>Holosporaceae</taxon>
        <taxon>Holospora</taxon>
    </lineage>
</organism>
<reference evidence="1 2" key="1">
    <citation type="journal article" date="2014" name="FEMS Microbiol. Lett.">
        <title>Draft genome sequences of three Holospora species (Holospora obtusa, Holospora undulata, and Holospora elegans), endonuclear symbiotic bacteria of the ciliate Paramecium caudatum.</title>
        <authorList>
            <person name="Dohra H."/>
            <person name="Tanaka K."/>
            <person name="Suzuki T."/>
            <person name="Fujishima M."/>
            <person name="Suzuki H."/>
        </authorList>
    </citation>
    <scope>NUCLEOTIDE SEQUENCE [LARGE SCALE GENOMIC DNA]</scope>
    <source>
        <strain evidence="1 2">E1</strain>
    </source>
</reference>
<accession>A0A023DY88</accession>